<name>A0A6I4IAH6_9SPHI</name>
<gene>
    <name evidence="2" type="ORF">GO816_05195</name>
</gene>
<keyword evidence="2" id="KW-0255">Endonuclease</keyword>
<dbReference type="GO" id="GO:0003677">
    <property type="term" value="F:DNA binding"/>
    <property type="evidence" value="ECO:0007669"/>
    <property type="project" value="UniProtKB-KW"/>
</dbReference>
<evidence type="ECO:0000313" key="2">
    <source>
        <dbReference type="EMBL" id="MVN90516.1"/>
    </source>
</evidence>
<dbReference type="GO" id="GO:0005524">
    <property type="term" value="F:ATP binding"/>
    <property type="evidence" value="ECO:0007669"/>
    <property type="project" value="UniProtKB-KW"/>
</dbReference>
<dbReference type="GO" id="GO:0009035">
    <property type="term" value="F:type I site-specific deoxyribonuclease activity"/>
    <property type="evidence" value="ECO:0007669"/>
    <property type="project" value="UniProtKB-EC"/>
</dbReference>
<dbReference type="PIRSF" id="PIRSF035009">
    <property type="entry name" value="UCP035009_HSDR_N"/>
    <property type="match status" value="1"/>
</dbReference>
<dbReference type="AlphaFoldDB" id="A0A6I4IAH6"/>
<proteinExistence type="predicted"/>
<keyword evidence="3" id="KW-1185">Reference proteome</keyword>
<sequence>MDFKDSILQFAARVDKLCPQIQTEEATKNALIMPFIQLLGYDVFNPFEVSPEFVADIGIKKGEKVDYAIISEGKPILLIECKHYTQDLNPHNSQLFRYFHTTDAKFSLLTNGVDYRFYTDLVTPNKMDDKPFFEFKITDIKENEIGELKKFHKSYFNVDNITNTASELKFLNQIKHLLHQDFSEPTDDFVRYFAKKVYPSAMTQKVLEQFKSITKTACAVYVSDIINEKLKTVLQVDALPEAMLEKPTQAGVALPETDDKIVTTPEEIMGHMMVKSILAEVIDTKRIVMRDAQSYCAILLDDNNRKPICRFYFNTKKLSVGIAGADKNFTRHDITDLEGLFALKEQLHLAVKNYLE</sequence>
<keyword evidence="2" id="KW-0378">Hydrolase</keyword>
<dbReference type="OrthoDB" id="9148007at2"/>
<accession>A0A6I4IAH6</accession>
<dbReference type="InterPro" id="IPR007409">
    <property type="entry name" value="Restrct_endonuc_type1_HsdR_N"/>
</dbReference>
<dbReference type="EMBL" id="WQLA01000002">
    <property type="protein sequence ID" value="MVN90516.1"/>
    <property type="molecule type" value="Genomic_DNA"/>
</dbReference>
<evidence type="ECO:0000259" key="1">
    <source>
        <dbReference type="Pfam" id="PF04313"/>
    </source>
</evidence>
<dbReference type="Pfam" id="PF04313">
    <property type="entry name" value="HSDR_N"/>
    <property type="match status" value="1"/>
</dbReference>
<reference evidence="2 3" key="1">
    <citation type="submission" date="2019-12" db="EMBL/GenBank/DDBJ databases">
        <title>Mucilaginibacter sp. HME9299 genome sequencing and assembly.</title>
        <authorList>
            <person name="Kang H."/>
            <person name="Kim H."/>
            <person name="Joh K."/>
        </authorList>
    </citation>
    <scope>NUCLEOTIDE SEQUENCE [LARGE SCALE GENOMIC DNA]</scope>
    <source>
        <strain evidence="2 3">HME9299</strain>
    </source>
</reference>
<feature type="domain" description="Restriction endonuclease type I HsdR N-terminal" evidence="1">
    <location>
        <begin position="45"/>
        <end position="125"/>
    </location>
</feature>
<comment type="caution">
    <text evidence="2">The sequence shown here is derived from an EMBL/GenBank/DDBJ whole genome shotgun (WGS) entry which is preliminary data.</text>
</comment>
<keyword evidence="2" id="KW-0540">Nuclease</keyword>
<evidence type="ECO:0000313" key="3">
    <source>
        <dbReference type="Proteomes" id="UP000434850"/>
    </source>
</evidence>
<organism evidence="2 3">
    <name type="scientific">Mucilaginibacter aquatilis</name>
    <dbReference type="NCBI Taxonomy" id="1517760"/>
    <lineage>
        <taxon>Bacteria</taxon>
        <taxon>Pseudomonadati</taxon>
        <taxon>Bacteroidota</taxon>
        <taxon>Sphingobacteriia</taxon>
        <taxon>Sphingobacteriales</taxon>
        <taxon>Sphingobacteriaceae</taxon>
        <taxon>Mucilaginibacter</taxon>
    </lineage>
</organism>
<dbReference type="InterPro" id="IPR017035">
    <property type="entry name" value="UCP035009_HsdR_All3000-type"/>
</dbReference>
<protein>
    <submittedName>
        <fullName evidence="2">Restriction endonuclease</fullName>
    </submittedName>
</protein>
<dbReference type="GO" id="GO:0009307">
    <property type="term" value="P:DNA restriction-modification system"/>
    <property type="evidence" value="ECO:0007669"/>
    <property type="project" value="UniProtKB-KW"/>
</dbReference>
<dbReference type="Proteomes" id="UP000434850">
    <property type="component" value="Unassembled WGS sequence"/>
</dbReference>
<dbReference type="RefSeq" id="WP_157540300.1">
    <property type="nucleotide sequence ID" value="NZ_WQLA01000002.1"/>
</dbReference>